<keyword evidence="11" id="KW-0645">Protease</keyword>
<keyword evidence="12" id="KW-1185">Reference proteome</keyword>
<dbReference type="EC" id="3.4.16.4" evidence="11"/>
<feature type="active site" description="Proton acceptor" evidence="7">
    <location>
        <position position="110"/>
    </location>
</feature>
<evidence type="ECO:0000256" key="4">
    <source>
        <dbReference type="ARBA" id="ARBA00022960"/>
    </source>
</evidence>
<dbReference type="GO" id="GO:0071555">
    <property type="term" value="P:cell wall organization"/>
    <property type="evidence" value="ECO:0007669"/>
    <property type="project" value="UniProtKB-KW"/>
</dbReference>
<dbReference type="EMBL" id="CP001810">
    <property type="protein sequence ID" value="ADL34217.1"/>
    <property type="molecule type" value="Genomic_DNA"/>
</dbReference>
<dbReference type="Proteomes" id="UP000001299">
    <property type="component" value="Chromosome 1"/>
</dbReference>
<dbReference type="PANTHER" id="PTHR21581:SF6">
    <property type="entry name" value="TRAFFICKING PROTEIN PARTICLE COMPLEX SUBUNIT 12"/>
    <property type="match status" value="1"/>
</dbReference>
<evidence type="ECO:0000256" key="3">
    <source>
        <dbReference type="ARBA" id="ARBA00022801"/>
    </source>
</evidence>
<evidence type="ECO:0000256" key="2">
    <source>
        <dbReference type="ARBA" id="ARBA00022729"/>
    </source>
</evidence>
<dbReference type="Gene3D" id="3.40.710.10">
    <property type="entry name" value="DD-peptidase/beta-lactamase superfamily"/>
    <property type="match status" value="1"/>
</dbReference>
<feature type="domain" description="Peptidase S11 D-alanyl-D-alanine carboxypeptidase A N-terminal" evidence="10">
    <location>
        <begin position="80"/>
        <end position="310"/>
    </location>
</feature>
<dbReference type="GO" id="GO:0009252">
    <property type="term" value="P:peptidoglycan biosynthetic process"/>
    <property type="evidence" value="ECO:0007669"/>
    <property type="project" value="UniProtKB-KW"/>
</dbReference>
<dbReference type="GO" id="GO:0006508">
    <property type="term" value="P:proteolysis"/>
    <property type="evidence" value="ECO:0007669"/>
    <property type="project" value="InterPro"/>
</dbReference>
<gene>
    <name evidence="11" type="primary">dacA2</name>
    <name evidence="11" type="ordered locus">bpr_I1480</name>
</gene>
<evidence type="ECO:0000256" key="6">
    <source>
        <dbReference type="ARBA" id="ARBA00023316"/>
    </source>
</evidence>
<dbReference type="Pfam" id="PF00768">
    <property type="entry name" value="Peptidase_S11"/>
    <property type="match status" value="1"/>
</dbReference>
<dbReference type="KEGG" id="bpb:bpr_I1480"/>
<keyword evidence="4" id="KW-0133">Cell shape</keyword>
<dbReference type="GO" id="GO:0008360">
    <property type="term" value="P:regulation of cell shape"/>
    <property type="evidence" value="ECO:0007669"/>
    <property type="project" value="UniProtKB-KW"/>
</dbReference>
<comment type="similarity">
    <text evidence="1 9">Belongs to the peptidase S11 family.</text>
</comment>
<keyword evidence="11" id="KW-0121">Carboxypeptidase</keyword>
<feature type="active site" evidence="7">
    <location>
        <position position="164"/>
    </location>
</feature>
<proteinExistence type="inferred from homology"/>
<evidence type="ECO:0000259" key="10">
    <source>
        <dbReference type="Pfam" id="PF00768"/>
    </source>
</evidence>
<sequence length="329" mass="34878">MTEGTLSGVKCTNKAIGVIASLLIVILNITGCAGASTAAGYSVNSFLSDDQISMNYPTYASDLCVVNSDIGNDNSSITDSVSAGLFDLTNRETLFAQNVNDRVMPASLTKVMTAYVALKYGSLEQVLVAGSDVYVNESGAQKIGLKEGDRMTLDQALHILLIYSANDVANLIASNISGSIEEFVNTMNAEAYAIGATKTHFENPNGLTSDEHYVTAYDMYLIFNAAMQYDTFSEIINMNSYTTSYIDATGASKDVDISNTNGFLTGAKPVPSGVTVIGGKTGTTQAAGHCLILLARDTAGNPYIAVIMRDTDSGTLYNDMAQLLNEIVN</sequence>
<dbReference type="AlphaFoldDB" id="E0RWB9"/>
<dbReference type="PANTHER" id="PTHR21581">
    <property type="entry name" value="D-ALANYL-D-ALANINE CARBOXYPEPTIDASE"/>
    <property type="match status" value="1"/>
</dbReference>
<dbReference type="eggNOG" id="COG1686">
    <property type="taxonomic scope" value="Bacteria"/>
</dbReference>
<evidence type="ECO:0000256" key="9">
    <source>
        <dbReference type="RuleBase" id="RU004016"/>
    </source>
</evidence>
<keyword evidence="2" id="KW-0732">Signal</keyword>
<keyword evidence="3 11" id="KW-0378">Hydrolase</keyword>
<dbReference type="InterPro" id="IPR012338">
    <property type="entry name" value="Beta-lactam/transpept-like"/>
</dbReference>
<evidence type="ECO:0000256" key="1">
    <source>
        <dbReference type="ARBA" id="ARBA00007164"/>
    </source>
</evidence>
<dbReference type="PRINTS" id="PR00725">
    <property type="entry name" value="DADACBPTASE1"/>
</dbReference>
<organism evidence="11 12">
    <name type="scientific">Butyrivibrio proteoclasticus (strain ATCC 51982 / DSM 14932 / B316)</name>
    <name type="common">Clostridium proteoclasticum</name>
    <dbReference type="NCBI Taxonomy" id="515622"/>
    <lineage>
        <taxon>Bacteria</taxon>
        <taxon>Bacillati</taxon>
        <taxon>Bacillota</taxon>
        <taxon>Clostridia</taxon>
        <taxon>Lachnospirales</taxon>
        <taxon>Lachnospiraceae</taxon>
        <taxon>Butyrivibrio</taxon>
    </lineage>
</organism>
<dbReference type="MEROPS" id="S11.004"/>
<evidence type="ECO:0000256" key="5">
    <source>
        <dbReference type="ARBA" id="ARBA00022984"/>
    </source>
</evidence>
<dbReference type="InterPro" id="IPR001967">
    <property type="entry name" value="Peptidase_S11_N"/>
</dbReference>
<name>E0RWB9_BUTPB</name>
<keyword evidence="5" id="KW-0573">Peptidoglycan synthesis</keyword>
<dbReference type="GO" id="GO:0009002">
    <property type="term" value="F:serine-type D-Ala-D-Ala carboxypeptidase activity"/>
    <property type="evidence" value="ECO:0007669"/>
    <property type="project" value="UniProtKB-EC"/>
</dbReference>
<keyword evidence="6" id="KW-0961">Cell wall biogenesis/degradation</keyword>
<dbReference type="SUPFAM" id="SSF56601">
    <property type="entry name" value="beta-lactamase/transpeptidase-like"/>
    <property type="match status" value="1"/>
</dbReference>
<evidence type="ECO:0000256" key="8">
    <source>
        <dbReference type="PIRSR" id="PIRSR618044-2"/>
    </source>
</evidence>
<protein>
    <submittedName>
        <fullName evidence="11">D-alanyl-D-alanine carboxypeptidase DacA2</fullName>
        <ecNumber evidence="11">3.4.16.4</ecNumber>
    </submittedName>
</protein>
<dbReference type="InterPro" id="IPR018044">
    <property type="entry name" value="Peptidase_S11"/>
</dbReference>
<accession>E0RWB9</accession>
<feature type="active site" description="Acyl-ester intermediate" evidence="7">
    <location>
        <position position="107"/>
    </location>
</feature>
<evidence type="ECO:0000313" key="12">
    <source>
        <dbReference type="Proteomes" id="UP000001299"/>
    </source>
</evidence>
<evidence type="ECO:0000313" key="11">
    <source>
        <dbReference type="EMBL" id="ADL34217.1"/>
    </source>
</evidence>
<dbReference type="STRING" id="515622.bpr_I1480"/>
<dbReference type="HOGENOM" id="CLU_027070_2_2_9"/>
<reference evidence="11 12" key="1">
    <citation type="journal article" date="2010" name="PLoS ONE">
        <title>The glycobiome of the rumen bacterium Butyrivibrio proteoclasticus B316(T) highlights adaptation to a polysaccharide-rich environment.</title>
        <authorList>
            <person name="Kelly W.J."/>
            <person name="Leahy S.C."/>
            <person name="Altermann E."/>
            <person name="Yeoman C.J."/>
            <person name="Dunne J.C."/>
            <person name="Kong Z."/>
            <person name="Pacheco D.M."/>
            <person name="Li D."/>
            <person name="Noel S.J."/>
            <person name="Moon C.D."/>
            <person name="Cookson A.L."/>
            <person name="Attwood G.T."/>
        </authorList>
    </citation>
    <scope>NUCLEOTIDE SEQUENCE [LARGE SCALE GENOMIC DNA]</scope>
    <source>
        <strain evidence="12">ATCC 51982 / DSM 14932 / B316</strain>
    </source>
</reference>
<feature type="binding site" evidence="8">
    <location>
        <position position="280"/>
    </location>
    <ligand>
        <name>substrate</name>
    </ligand>
</feature>
<evidence type="ECO:0000256" key="7">
    <source>
        <dbReference type="PIRSR" id="PIRSR618044-1"/>
    </source>
</evidence>